<evidence type="ECO:0000313" key="5">
    <source>
        <dbReference type="Proteomes" id="UP000234503"/>
    </source>
</evidence>
<feature type="domain" description="Gamma-glutamylcyclotransferase AIG2-like" evidence="3">
    <location>
        <begin position="3"/>
        <end position="109"/>
    </location>
</feature>
<evidence type="ECO:0000256" key="2">
    <source>
        <dbReference type="ARBA" id="ARBA00069885"/>
    </source>
</evidence>
<dbReference type="InterPro" id="IPR013024">
    <property type="entry name" value="GGCT-like"/>
</dbReference>
<keyword evidence="4" id="KW-0808">Transferase</keyword>
<evidence type="ECO:0000256" key="1">
    <source>
        <dbReference type="ARBA" id="ARBA00008861"/>
    </source>
</evidence>
<protein>
    <recommendedName>
        <fullName evidence="2">Gamma-glutamylcyclotransferase family protein YtfP</fullName>
    </recommendedName>
</protein>
<dbReference type="GO" id="GO:0016740">
    <property type="term" value="F:transferase activity"/>
    <property type="evidence" value="ECO:0007669"/>
    <property type="project" value="UniProtKB-KW"/>
</dbReference>
<sequence>MRIIVYGSLRRKQGNSHWMTNAQWLGDHELEGFNLYDLGQYPAAVPGEGTIYCEVYRINAGILAELDELKSNTKDYRRELIATPYGSAWIYIYKRSLEGVPRIASGNWLTREPRAE</sequence>
<dbReference type="FunFam" id="3.10.490.10:FF:000001">
    <property type="entry name" value="Gamma-glutamylcyclotransferase ytfP"/>
    <property type="match status" value="1"/>
</dbReference>
<dbReference type="AlphaFoldDB" id="A0A2N5DZZ6"/>
<comment type="caution">
    <text evidence="4">The sequence shown here is derived from an EMBL/GenBank/DDBJ whole genome shotgun (WGS) entry which is preliminary data.</text>
</comment>
<keyword evidence="5" id="KW-1185">Reference proteome</keyword>
<reference evidence="4 5" key="1">
    <citation type="submission" date="2017-12" db="EMBL/GenBank/DDBJ databases">
        <title>Characterization of six clinical isolates of Enterochimera gen. nov., a novel genus of the Yersiniaciae family and the three species Enterochimera arupensis sp. nov., Enterochimera coloradensis sp. nov, and Enterochimera californica sp. nov.</title>
        <authorList>
            <person name="Rossi A."/>
            <person name="Fisher M."/>
        </authorList>
    </citation>
    <scope>NUCLEOTIDE SEQUENCE [LARGE SCALE GENOMIC DNA]</scope>
    <source>
        <strain evidence="5">2016-Iso4</strain>
    </source>
</reference>
<dbReference type="SUPFAM" id="SSF110857">
    <property type="entry name" value="Gamma-glutamyl cyclotransferase-like"/>
    <property type="match status" value="1"/>
</dbReference>
<dbReference type="InterPro" id="IPR036568">
    <property type="entry name" value="GGCT-like_sf"/>
</dbReference>
<organism evidence="4 5">
    <name type="scientific">Chimaeribacter coloradensis</name>
    <dbReference type="NCBI Taxonomy" id="2060068"/>
    <lineage>
        <taxon>Bacteria</taxon>
        <taxon>Pseudomonadati</taxon>
        <taxon>Pseudomonadota</taxon>
        <taxon>Gammaproteobacteria</taxon>
        <taxon>Enterobacterales</taxon>
        <taxon>Yersiniaceae</taxon>
        <taxon>Chimaeribacter</taxon>
    </lineage>
</organism>
<gene>
    <name evidence="4" type="ORF">CYR32_13915</name>
</gene>
<dbReference type="RefSeq" id="WP_101825419.1">
    <property type="nucleotide sequence ID" value="NZ_PJZH01000014.1"/>
</dbReference>
<dbReference type="Proteomes" id="UP000234503">
    <property type="component" value="Unassembled WGS sequence"/>
</dbReference>
<comment type="similarity">
    <text evidence="1">Belongs to the gamma-glutamylcyclotransferase family.</text>
</comment>
<evidence type="ECO:0000259" key="3">
    <source>
        <dbReference type="Pfam" id="PF06094"/>
    </source>
</evidence>
<dbReference type="Pfam" id="PF06094">
    <property type="entry name" value="GGACT"/>
    <property type="match status" value="1"/>
</dbReference>
<dbReference type="InterPro" id="IPR009288">
    <property type="entry name" value="AIG2-like_dom"/>
</dbReference>
<dbReference type="CDD" id="cd06661">
    <property type="entry name" value="GGCT_like"/>
    <property type="match status" value="1"/>
</dbReference>
<evidence type="ECO:0000313" key="4">
    <source>
        <dbReference type="EMBL" id="PLR33418.1"/>
    </source>
</evidence>
<proteinExistence type="inferred from homology"/>
<accession>A0A2N5DZZ6</accession>
<dbReference type="OrthoDB" id="482277at2"/>
<dbReference type="EMBL" id="PJZH01000014">
    <property type="protein sequence ID" value="PLR33418.1"/>
    <property type="molecule type" value="Genomic_DNA"/>
</dbReference>
<name>A0A2N5DZZ6_9GAMM</name>
<dbReference type="Gene3D" id="3.10.490.10">
    <property type="entry name" value="Gamma-glutamyl cyclotransferase-like"/>
    <property type="match status" value="1"/>
</dbReference>